<dbReference type="PROSITE" id="PS51257">
    <property type="entry name" value="PROKAR_LIPOPROTEIN"/>
    <property type="match status" value="1"/>
</dbReference>
<evidence type="ECO:0000313" key="2">
    <source>
        <dbReference type="Proteomes" id="UP000198963"/>
    </source>
</evidence>
<organism evidence="1 2">
    <name type="scientific">Winogradskyella sediminis</name>
    <dbReference type="NCBI Taxonomy" id="1382466"/>
    <lineage>
        <taxon>Bacteria</taxon>
        <taxon>Pseudomonadati</taxon>
        <taxon>Bacteroidota</taxon>
        <taxon>Flavobacteriia</taxon>
        <taxon>Flavobacteriales</taxon>
        <taxon>Flavobacteriaceae</taxon>
        <taxon>Winogradskyella</taxon>
    </lineage>
</organism>
<evidence type="ECO:0008006" key="3">
    <source>
        <dbReference type="Google" id="ProtNLM"/>
    </source>
</evidence>
<dbReference type="EMBL" id="LT629774">
    <property type="protein sequence ID" value="SDR79439.1"/>
    <property type="molecule type" value="Genomic_DNA"/>
</dbReference>
<sequence>MKKLNLLLGILIGITILSCSSDDGNNDNPNESNLKRIKSLQIMENGSLVRQYDFEYENERLASLTEVGDERIVFSYSDDRIILAEEFNFTGSEYNQLDETTTYTFENGLLVSDLEEFIQGDGNRHQYDFNSNKQITEYAFFQCPNNLNDCTPAGSRIFEYSTNNNIITETQTDNNSNIVFSTEYSNYDDKNHPFAGIDIETRRLFWNYFQSMNFNNYSMLTRFDSNGTETGSSSFTFTYDNDDFPTEMIETNNTTNEQTVYIFIYE</sequence>
<dbReference type="STRING" id="1249933.SAMN04489797_0141"/>
<protein>
    <recommendedName>
        <fullName evidence="3">YD repeat-containing protein</fullName>
    </recommendedName>
</protein>
<dbReference type="Proteomes" id="UP000198963">
    <property type="component" value="Chromosome I"/>
</dbReference>
<name>A0A1H1M064_9FLAO</name>
<evidence type="ECO:0000313" key="1">
    <source>
        <dbReference type="EMBL" id="SDR79439.1"/>
    </source>
</evidence>
<dbReference type="AlphaFoldDB" id="A0A1H1M064"/>
<reference evidence="1 2" key="1">
    <citation type="submission" date="2016-10" db="EMBL/GenBank/DDBJ databases">
        <authorList>
            <person name="Varghese N."/>
            <person name="Submissions S."/>
        </authorList>
    </citation>
    <scope>NUCLEOTIDE SEQUENCE [LARGE SCALE GENOMIC DNA]</scope>
    <source>
        <strain evidence="1 2">RHA_55</strain>
    </source>
</reference>
<accession>A0A1H1M064</accession>
<proteinExistence type="predicted"/>
<dbReference type="RefSeq" id="WP_092443267.1">
    <property type="nucleotide sequence ID" value="NZ_LT629774.1"/>
</dbReference>
<keyword evidence="2" id="KW-1185">Reference proteome</keyword>
<gene>
    <name evidence="1" type="ORF">SAMN04489797_0141</name>
</gene>